<evidence type="ECO:0000313" key="3">
    <source>
        <dbReference type="Proteomes" id="UP000237423"/>
    </source>
</evidence>
<dbReference type="EMBL" id="PGFZ01000008">
    <property type="protein sequence ID" value="POZ50749.1"/>
    <property type="molecule type" value="Genomic_DNA"/>
</dbReference>
<dbReference type="RefSeq" id="WP_170065136.1">
    <property type="nucleotide sequence ID" value="NZ_CP022129.1"/>
</dbReference>
<accession>A0A2S5CIY5</accession>
<dbReference type="AlphaFoldDB" id="A0A2S5CIY5"/>
<organism evidence="2 3">
    <name type="scientific">Methylovulum psychrotolerans</name>
    <dbReference type="NCBI Taxonomy" id="1704499"/>
    <lineage>
        <taxon>Bacteria</taxon>
        <taxon>Pseudomonadati</taxon>
        <taxon>Pseudomonadota</taxon>
        <taxon>Gammaproteobacteria</taxon>
        <taxon>Methylococcales</taxon>
        <taxon>Methylococcaceae</taxon>
        <taxon>Methylovulum</taxon>
    </lineage>
</organism>
<comment type="caution">
    <text evidence="2">The sequence shown here is derived from an EMBL/GenBank/DDBJ whole genome shotgun (WGS) entry which is preliminary data.</text>
</comment>
<sequence>MNGEETKQDRFWLYVGGTVLAIVTGIAIIKQSENEKFAPIKQQVEEENAQMNIRVLN</sequence>
<dbReference type="Proteomes" id="UP000237423">
    <property type="component" value="Unassembled WGS sequence"/>
</dbReference>
<proteinExistence type="predicted"/>
<name>A0A2S5CIY5_9GAMM</name>
<protein>
    <submittedName>
        <fullName evidence="2">Uncharacterized protein</fullName>
    </submittedName>
</protein>
<evidence type="ECO:0000313" key="2">
    <source>
        <dbReference type="EMBL" id="POZ50749.1"/>
    </source>
</evidence>
<keyword evidence="1" id="KW-0472">Membrane</keyword>
<keyword evidence="1" id="KW-1133">Transmembrane helix</keyword>
<feature type="transmembrane region" description="Helical" evidence="1">
    <location>
        <begin position="12"/>
        <end position="29"/>
    </location>
</feature>
<gene>
    <name evidence="2" type="ORF">AADEFJLK_03215</name>
</gene>
<keyword evidence="1" id="KW-0812">Transmembrane</keyword>
<evidence type="ECO:0000256" key="1">
    <source>
        <dbReference type="SAM" id="Phobius"/>
    </source>
</evidence>
<reference evidence="2 3" key="1">
    <citation type="submission" date="2017-11" db="EMBL/GenBank/DDBJ databases">
        <title>Draft Genome Sequence of Methylobacter psychrotolerans Sph1T, an Obligate Methanotroph from Low-Temperature Environments.</title>
        <authorList>
            <person name="Oshkin I.Y."/>
            <person name="Miroshnikov K."/>
            <person name="Belova S.E."/>
            <person name="Korzhenkov A."/>
            <person name="Toshchakov S.V."/>
            <person name="Dedysh S.N."/>
        </authorList>
    </citation>
    <scope>NUCLEOTIDE SEQUENCE [LARGE SCALE GENOMIC DNA]</scope>
    <source>
        <strain evidence="2 3">Sph1</strain>
    </source>
</reference>